<comment type="similarity">
    <text evidence="2">Belongs to the methyl-accepting chemotaxis (MCP) protein family.</text>
</comment>
<proteinExistence type="inferred from homology"/>
<feature type="domain" description="Methyl-accepting transducer" evidence="5">
    <location>
        <begin position="66"/>
        <end position="302"/>
    </location>
</feature>
<accession>A0AA42DK74</accession>
<dbReference type="InterPro" id="IPR004089">
    <property type="entry name" value="MCPsignal_dom"/>
</dbReference>
<keyword evidence="1 3" id="KW-0807">Transducer</keyword>
<dbReference type="SMART" id="SM00283">
    <property type="entry name" value="MA"/>
    <property type="match status" value="1"/>
</dbReference>
<comment type="caution">
    <text evidence="6">The sequence shown here is derived from an EMBL/GenBank/DDBJ whole genome shotgun (WGS) entry which is preliminary data.</text>
</comment>
<evidence type="ECO:0000256" key="1">
    <source>
        <dbReference type="ARBA" id="ARBA00023224"/>
    </source>
</evidence>
<keyword evidence="4" id="KW-0175">Coiled coil</keyword>
<evidence type="ECO:0000256" key="4">
    <source>
        <dbReference type="SAM" id="Coils"/>
    </source>
</evidence>
<dbReference type="PANTHER" id="PTHR32089">
    <property type="entry name" value="METHYL-ACCEPTING CHEMOTAXIS PROTEIN MCPB"/>
    <property type="match status" value="1"/>
</dbReference>
<dbReference type="Proteomes" id="UP001169242">
    <property type="component" value="Unassembled WGS sequence"/>
</dbReference>
<name>A0AA42DK74_9FIRM</name>
<dbReference type="PROSITE" id="PS50111">
    <property type="entry name" value="CHEMOTAXIS_TRANSDUC_2"/>
    <property type="match status" value="1"/>
</dbReference>
<dbReference type="EMBL" id="JAQIFT010000014">
    <property type="protein sequence ID" value="MDA3730499.1"/>
    <property type="molecule type" value="Genomic_DNA"/>
</dbReference>
<dbReference type="SUPFAM" id="SSF58104">
    <property type="entry name" value="Methyl-accepting chemotaxis protein (MCP) signaling domain"/>
    <property type="match status" value="1"/>
</dbReference>
<dbReference type="InterPro" id="IPR004090">
    <property type="entry name" value="Chemotax_Me-accpt_rcpt"/>
</dbReference>
<keyword evidence="7" id="KW-1185">Reference proteome</keyword>
<dbReference type="RefSeq" id="WP_271011118.1">
    <property type="nucleotide sequence ID" value="NZ_JAQIFT010000014.1"/>
</dbReference>
<evidence type="ECO:0000256" key="3">
    <source>
        <dbReference type="PROSITE-ProRule" id="PRU00284"/>
    </source>
</evidence>
<evidence type="ECO:0000259" key="5">
    <source>
        <dbReference type="PROSITE" id="PS50111"/>
    </source>
</evidence>
<evidence type="ECO:0000313" key="6">
    <source>
        <dbReference type="EMBL" id="MDA3730499.1"/>
    </source>
</evidence>
<sequence>MFRKKTDVEMMKKLAEGQLEELIQELQEKKSMLLKSETVEEILSLKKAVYEAVDNRVSVKLELEALEQKIGSDLTEINSCMIDLEQKNGSTIKEIRTFKDGYEAFKENDKDIKEVLESASSKINTSVEKTVHNEELINTILTDIQAIRENSSFMKQQVDTFIETVKNVSTNMAGIAGIAEQTNLLALNASIEAARAGEAGRGFAVVAEEIRKLSDGTKELLDDMNRFLRSFEEASIKTSEEVVVTTNGIANVESKLNEMVDNIKEDKDTILDVQQQMKNVNGLVHDLDKYIEGCEYQVVSISKSGEVVSQLINQVKHLIEGGSDIQQSFRHINETMNQTEAMIQQLKQLKIMNA</sequence>
<dbReference type="Gene3D" id="1.10.287.950">
    <property type="entry name" value="Methyl-accepting chemotaxis protein"/>
    <property type="match status" value="1"/>
</dbReference>
<dbReference type="GO" id="GO:0006935">
    <property type="term" value="P:chemotaxis"/>
    <property type="evidence" value="ECO:0007669"/>
    <property type="project" value="InterPro"/>
</dbReference>
<protein>
    <submittedName>
        <fullName evidence="6">Methyl-accepting chemotaxis protein</fullName>
    </submittedName>
</protein>
<dbReference type="GO" id="GO:0016020">
    <property type="term" value="C:membrane"/>
    <property type="evidence" value="ECO:0007669"/>
    <property type="project" value="InterPro"/>
</dbReference>
<dbReference type="Pfam" id="PF00015">
    <property type="entry name" value="MCPsignal"/>
    <property type="match status" value="1"/>
</dbReference>
<dbReference type="GO" id="GO:0004888">
    <property type="term" value="F:transmembrane signaling receptor activity"/>
    <property type="evidence" value="ECO:0007669"/>
    <property type="project" value="InterPro"/>
</dbReference>
<dbReference type="AlphaFoldDB" id="A0AA42DK74"/>
<organism evidence="6 7">
    <name type="scientific">Holtiella tumoricola</name>
    <dbReference type="NCBI Taxonomy" id="3018743"/>
    <lineage>
        <taxon>Bacteria</taxon>
        <taxon>Bacillati</taxon>
        <taxon>Bacillota</taxon>
        <taxon>Clostridia</taxon>
        <taxon>Lachnospirales</taxon>
        <taxon>Cellulosilyticaceae</taxon>
        <taxon>Holtiella</taxon>
    </lineage>
</organism>
<gene>
    <name evidence="6" type="ORF">PBV87_03125</name>
</gene>
<dbReference type="PANTHER" id="PTHR32089:SF112">
    <property type="entry name" value="LYSOZYME-LIKE PROTEIN-RELATED"/>
    <property type="match status" value="1"/>
</dbReference>
<dbReference type="GO" id="GO:0007165">
    <property type="term" value="P:signal transduction"/>
    <property type="evidence" value="ECO:0007669"/>
    <property type="project" value="UniProtKB-KW"/>
</dbReference>
<dbReference type="PRINTS" id="PR00260">
    <property type="entry name" value="CHEMTRNSDUCR"/>
</dbReference>
<feature type="coiled-coil region" evidence="4">
    <location>
        <begin position="5"/>
        <end position="39"/>
    </location>
</feature>
<reference evidence="6" key="1">
    <citation type="journal article" date="2023" name="Int. J. Syst. Evol. Microbiol.">
        <title>&lt;i&gt;Holtiella tumoricola&lt;/i&gt; gen. nov. sp. nov., isolated from a human clinical sample.</title>
        <authorList>
            <person name="Allen-Vercoe E."/>
            <person name="Daigneault M.C."/>
            <person name="Vancuren S.J."/>
            <person name="Cochrane K."/>
            <person name="O'Neal L.L."/>
            <person name="Sankaranarayanan K."/>
            <person name="Lawson P.A."/>
        </authorList>
    </citation>
    <scope>NUCLEOTIDE SEQUENCE</scope>
    <source>
        <strain evidence="6">CC70A</strain>
    </source>
</reference>
<evidence type="ECO:0000313" key="7">
    <source>
        <dbReference type="Proteomes" id="UP001169242"/>
    </source>
</evidence>
<evidence type="ECO:0000256" key="2">
    <source>
        <dbReference type="ARBA" id="ARBA00029447"/>
    </source>
</evidence>